<name>A0A8S2XY23_9BILA</name>
<comment type="caution">
    <text evidence="1">The sequence shown here is derived from an EMBL/GenBank/DDBJ whole genome shotgun (WGS) entry which is preliminary data.</text>
</comment>
<dbReference type="EMBL" id="CAJOBH010081177">
    <property type="protein sequence ID" value="CAF4517827.1"/>
    <property type="molecule type" value="Genomic_DNA"/>
</dbReference>
<protein>
    <submittedName>
        <fullName evidence="1">Uncharacterized protein</fullName>
    </submittedName>
</protein>
<organism evidence="1 3">
    <name type="scientific">Rotaria magnacalcarata</name>
    <dbReference type="NCBI Taxonomy" id="392030"/>
    <lineage>
        <taxon>Eukaryota</taxon>
        <taxon>Metazoa</taxon>
        <taxon>Spiralia</taxon>
        <taxon>Gnathifera</taxon>
        <taxon>Rotifera</taxon>
        <taxon>Eurotatoria</taxon>
        <taxon>Bdelloidea</taxon>
        <taxon>Philodinida</taxon>
        <taxon>Philodinidae</taxon>
        <taxon>Rotaria</taxon>
    </lineage>
</organism>
<reference evidence="1" key="1">
    <citation type="submission" date="2021-02" db="EMBL/GenBank/DDBJ databases">
        <authorList>
            <person name="Nowell W R."/>
        </authorList>
    </citation>
    <scope>NUCLEOTIDE SEQUENCE</scope>
</reference>
<dbReference type="EMBL" id="CAJOBJ010099811">
    <property type="protein sequence ID" value="CAF4582283.1"/>
    <property type="molecule type" value="Genomic_DNA"/>
</dbReference>
<accession>A0A8S2XY23</accession>
<feature type="non-terminal residue" evidence="1">
    <location>
        <position position="53"/>
    </location>
</feature>
<proteinExistence type="predicted"/>
<dbReference type="Proteomes" id="UP000681720">
    <property type="component" value="Unassembled WGS sequence"/>
</dbReference>
<dbReference type="AlphaFoldDB" id="A0A8S2XY23"/>
<dbReference type="Proteomes" id="UP000681967">
    <property type="component" value="Unassembled WGS sequence"/>
</dbReference>
<sequence>MEYQHFFELLNENDKPIQPCHILSELLIIEKSVDDNEKHVEKWPNAFLLRSSC</sequence>
<evidence type="ECO:0000313" key="2">
    <source>
        <dbReference type="EMBL" id="CAF4582283.1"/>
    </source>
</evidence>
<gene>
    <name evidence="1" type="ORF">BYL167_LOCUS36769</name>
    <name evidence="2" type="ORF">GIL414_LOCUS38132</name>
</gene>
<evidence type="ECO:0000313" key="1">
    <source>
        <dbReference type="EMBL" id="CAF4517827.1"/>
    </source>
</evidence>
<evidence type="ECO:0000313" key="3">
    <source>
        <dbReference type="Proteomes" id="UP000681967"/>
    </source>
</evidence>